<evidence type="ECO:0000313" key="2">
    <source>
        <dbReference type="EMBL" id="EPD13560.1"/>
    </source>
</evidence>
<evidence type="ECO:0008006" key="4">
    <source>
        <dbReference type="Google" id="ProtNLM"/>
    </source>
</evidence>
<dbReference type="EMBL" id="ASHL01000002">
    <property type="protein sequence ID" value="EPD13560.1"/>
    <property type="molecule type" value="Genomic_DNA"/>
</dbReference>
<evidence type="ECO:0000313" key="3">
    <source>
        <dbReference type="Proteomes" id="UP000015462"/>
    </source>
</evidence>
<sequence length="209" mass="24370">MFVNLNRFILMSLVVWCFSFSCLATESQLKVNKKAVIKGVAFKGDIEARRDKGILHRKHADIGVRLPLAIKDLTLGVHYRRVYSLEEDGWALENRPYVQLEQKFKGNNKLVWRLRVRQEFRDREGKGHSKRSRVRAKVVLPKRIFNAKPFVSHEYYYDLTAHQLSQTRVDMGVTFDKFKTVVPQLSFKIVAKQKDKWQTSSAIVLSLAF</sequence>
<dbReference type="InterPro" id="IPR019619">
    <property type="entry name" value="DUF2490"/>
</dbReference>
<protein>
    <recommendedName>
        <fullName evidence="4">DUF2490 domain-containing protein</fullName>
    </recommendedName>
</protein>
<gene>
    <name evidence="2" type="ORF">L196_03466</name>
</gene>
<name>A0AB33Z2J5_9GAMM</name>
<proteinExistence type="predicted"/>
<dbReference type="Pfam" id="PF10677">
    <property type="entry name" value="DUF2490"/>
    <property type="match status" value="1"/>
</dbReference>
<comment type="caution">
    <text evidence="2">The sequence shown here is derived from an EMBL/GenBank/DDBJ whole genome shotgun (WGS) entry which is preliminary data.</text>
</comment>
<dbReference type="PROSITE" id="PS51257">
    <property type="entry name" value="PROKAR_LIPOPROTEIN"/>
    <property type="match status" value="1"/>
</dbReference>
<accession>A0AB33Z2J5</accession>
<feature type="chain" id="PRO_5044303634" description="DUF2490 domain-containing protein" evidence="1">
    <location>
        <begin position="25"/>
        <end position="209"/>
    </location>
</feature>
<feature type="signal peptide" evidence="1">
    <location>
        <begin position="1"/>
        <end position="24"/>
    </location>
</feature>
<keyword evidence="1" id="KW-0732">Signal</keyword>
<dbReference type="AlphaFoldDB" id="A0AB33Z2J5"/>
<evidence type="ECO:0000256" key="1">
    <source>
        <dbReference type="SAM" id="SignalP"/>
    </source>
</evidence>
<dbReference type="Proteomes" id="UP000015462">
    <property type="component" value="Unassembled WGS sequence"/>
</dbReference>
<reference evidence="2 3" key="1">
    <citation type="journal article" date="2013" name="Genome Announc.">
        <title>Genome Sequence of the Pyrene- and Fluoranthene-Degrading Bacterium Cycloclasticus sp. Strain PY97M.</title>
        <authorList>
            <person name="Cui Z."/>
            <person name="Xu G."/>
            <person name="Li Q."/>
            <person name="Gao W."/>
            <person name="Zheng L."/>
        </authorList>
    </citation>
    <scope>NUCLEOTIDE SEQUENCE [LARGE SCALE GENOMIC DNA]</scope>
    <source>
        <strain evidence="2 3">PY97M</strain>
    </source>
</reference>
<organism evidence="2 3">
    <name type="scientific">Cycloclasticus pugetii</name>
    <dbReference type="NCBI Taxonomy" id="34068"/>
    <lineage>
        <taxon>Bacteria</taxon>
        <taxon>Pseudomonadati</taxon>
        <taxon>Pseudomonadota</taxon>
        <taxon>Gammaproteobacteria</taxon>
        <taxon>Thiotrichales</taxon>
        <taxon>Piscirickettsiaceae</taxon>
        <taxon>Cycloclasticus</taxon>
    </lineage>
</organism>
<keyword evidence="3" id="KW-1185">Reference proteome</keyword>